<dbReference type="AlphaFoldDB" id="A0AAN7BNS0"/>
<gene>
    <name evidence="2" type="ORF">QBC38DRAFT_510136</name>
</gene>
<accession>A0AAN7BNS0</accession>
<evidence type="ECO:0000313" key="2">
    <source>
        <dbReference type="EMBL" id="KAK4226770.1"/>
    </source>
</evidence>
<dbReference type="InterPro" id="IPR010730">
    <property type="entry name" value="HET"/>
</dbReference>
<dbReference type="Pfam" id="PF06985">
    <property type="entry name" value="HET"/>
    <property type="match status" value="1"/>
</dbReference>
<reference evidence="2" key="2">
    <citation type="submission" date="2023-05" db="EMBL/GenBank/DDBJ databases">
        <authorList>
            <consortium name="Lawrence Berkeley National Laboratory"/>
            <person name="Steindorff A."/>
            <person name="Hensen N."/>
            <person name="Bonometti L."/>
            <person name="Westerberg I."/>
            <person name="Brannstrom I.O."/>
            <person name="Guillou S."/>
            <person name="Cros-Aarteil S."/>
            <person name="Calhoun S."/>
            <person name="Haridas S."/>
            <person name="Kuo A."/>
            <person name="Mondo S."/>
            <person name="Pangilinan J."/>
            <person name="Riley R."/>
            <person name="Labutti K."/>
            <person name="Andreopoulos B."/>
            <person name="Lipzen A."/>
            <person name="Chen C."/>
            <person name="Yanf M."/>
            <person name="Daum C."/>
            <person name="Ng V."/>
            <person name="Clum A."/>
            <person name="Ohm R."/>
            <person name="Martin F."/>
            <person name="Silar P."/>
            <person name="Natvig D."/>
            <person name="Lalanne C."/>
            <person name="Gautier V."/>
            <person name="Ament-Velasquez S.L."/>
            <person name="Kruys A."/>
            <person name="Hutchinson M.I."/>
            <person name="Powell A.J."/>
            <person name="Barry K."/>
            <person name="Miller A.N."/>
            <person name="Grigoriev I.V."/>
            <person name="Debuchy R."/>
            <person name="Gladieux P."/>
            <person name="Thoren M.H."/>
            <person name="Johannesson H."/>
        </authorList>
    </citation>
    <scope>NUCLEOTIDE SEQUENCE</scope>
    <source>
        <strain evidence="2">CBS 990.96</strain>
    </source>
</reference>
<dbReference type="PANTHER" id="PTHR24148:SF81">
    <property type="entry name" value="HETEROKARYON INCOMPATIBILITY DOMAIN-CONTAINING PROTEIN"/>
    <property type="match status" value="1"/>
</dbReference>
<evidence type="ECO:0000259" key="1">
    <source>
        <dbReference type="Pfam" id="PF06985"/>
    </source>
</evidence>
<organism evidence="2 3">
    <name type="scientific">Podospora fimiseda</name>
    <dbReference type="NCBI Taxonomy" id="252190"/>
    <lineage>
        <taxon>Eukaryota</taxon>
        <taxon>Fungi</taxon>
        <taxon>Dikarya</taxon>
        <taxon>Ascomycota</taxon>
        <taxon>Pezizomycotina</taxon>
        <taxon>Sordariomycetes</taxon>
        <taxon>Sordariomycetidae</taxon>
        <taxon>Sordariales</taxon>
        <taxon>Podosporaceae</taxon>
        <taxon>Podospora</taxon>
    </lineage>
</organism>
<dbReference type="PANTHER" id="PTHR24148">
    <property type="entry name" value="ANKYRIN REPEAT DOMAIN-CONTAINING PROTEIN 39 HOMOLOG-RELATED"/>
    <property type="match status" value="1"/>
</dbReference>
<dbReference type="EMBL" id="MU865342">
    <property type="protein sequence ID" value="KAK4226770.1"/>
    <property type="molecule type" value="Genomic_DNA"/>
</dbReference>
<feature type="domain" description="Heterokaryon incompatibility" evidence="1">
    <location>
        <begin position="81"/>
        <end position="218"/>
    </location>
</feature>
<comment type="caution">
    <text evidence="2">The sequence shown here is derived from an EMBL/GenBank/DDBJ whole genome shotgun (WGS) entry which is preliminary data.</text>
</comment>
<dbReference type="InterPro" id="IPR052895">
    <property type="entry name" value="HetReg/Transcr_Mod"/>
</dbReference>
<keyword evidence="3" id="KW-1185">Reference proteome</keyword>
<protein>
    <submittedName>
        <fullName evidence="2">Heterokaryon incompatibility protein-domain-containing protein</fullName>
    </submittedName>
</protein>
<sequence length="379" mass="43171">MGTVPYAKDGVLIESNKESTPQQTVNHTETSSDTSLGNYIYENRLASNEFRLLCLPSPIEEGKQSPIHITLNTYDERYPEYETMSYTWGGEENDASLCQPVYVGEYWDALLQTKNCWDMLAFLQQSPRQGYRYVWVDAICAQVAKMGSIYKNSTRTVVWLGSDLVKPTPIPGKYPLRHALDDICTLDTAERLTLDDGKINFRHLLQLRYFSRVWIVQELLLSRQLLIPFNDIEILVDPFSTAALDGLVDTCAQWIQYATQWRNIRMNMIELMAATAHSQASDPQDKIFGLMGLAYRNILPSYSISDLHATIGITSHCLLNTKFAGILHLAYGHKAIGHRPSWIVEQSRLPRIDLVESDAHVHAWKQAFGGELFDAVKYW</sequence>
<name>A0AAN7BNS0_9PEZI</name>
<reference evidence="2" key="1">
    <citation type="journal article" date="2023" name="Mol. Phylogenet. Evol.">
        <title>Genome-scale phylogeny and comparative genomics of the fungal order Sordariales.</title>
        <authorList>
            <person name="Hensen N."/>
            <person name="Bonometti L."/>
            <person name="Westerberg I."/>
            <person name="Brannstrom I.O."/>
            <person name="Guillou S."/>
            <person name="Cros-Aarteil S."/>
            <person name="Calhoun S."/>
            <person name="Haridas S."/>
            <person name="Kuo A."/>
            <person name="Mondo S."/>
            <person name="Pangilinan J."/>
            <person name="Riley R."/>
            <person name="LaButti K."/>
            <person name="Andreopoulos B."/>
            <person name="Lipzen A."/>
            <person name="Chen C."/>
            <person name="Yan M."/>
            <person name="Daum C."/>
            <person name="Ng V."/>
            <person name="Clum A."/>
            <person name="Steindorff A."/>
            <person name="Ohm R.A."/>
            <person name="Martin F."/>
            <person name="Silar P."/>
            <person name="Natvig D.O."/>
            <person name="Lalanne C."/>
            <person name="Gautier V."/>
            <person name="Ament-Velasquez S.L."/>
            <person name="Kruys A."/>
            <person name="Hutchinson M.I."/>
            <person name="Powell A.J."/>
            <person name="Barry K."/>
            <person name="Miller A.N."/>
            <person name="Grigoriev I.V."/>
            <person name="Debuchy R."/>
            <person name="Gladieux P."/>
            <person name="Hiltunen Thoren M."/>
            <person name="Johannesson H."/>
        </authorList>
    </citation>
    <scope>NUCLEOTIDE SEQUENCE</scope>
    <source>
        <strain evidence="2">CBS 990.96</strain>
    </source>
</reference>
<evidence type="ECO:0000313" key="3">
    <source>
        <dbReference type="Proteomes" id="UP001301958"/>
    </source>
</evidence>
<proteinExistence type="predicted"/>
<dbReference type="Proteomes" id="UP001301958">
    <property type="component" value="Unassembled WGS sequence"/>
</dbReference>